<dbReference type="Pfam" id="PF00115">
    <property type="entry name" value="COX1"/>
    <property type="match status" value="1"/>
</dbReference>
<evidence type="ECO:0000256" key="2">
    <source>
        <dbReference type="ARBA" id="ARBA00022475"/>
    </source>
</evidence>
<protein>
    <recommendedName>
        <fullName evidence="8">Cytochrome oxidase subunit I profile domain-containing protein</fullName>
    </recommendedName>
</protein>
<reference evidence="9" key="1">
    <citation type="submission" date="2018-05" db="EMBL/GenBank/DDBJ databases">
        <authorList>
            <person name="Lanie J.A."/>
            <person name="Ng W.-L."/>
            <person name="Kazmierczak K.M."/>
            <person name="Andrzejewski T.M."/>
            <person name="Davidsen T.M."/>
            <person name="Wayne K.J."/>
            <person name="Tettelin H."/>
            <person name="Glass J.I."/>
            <person name="Rusch D."/>
            <person name="Podicherti R."/>
            <person name="Tsui H.-C.T."/>
            <person name="Winkler M.E."/>
        </authorList>
    </citation>
    <scope>NUCLEOTIDE SEQUENCE</scope>
</reference>
<dbReference type="GO" id="GO:0020037">
    <property type="term" value="F:heme binding"/>
    <property type="evidence" value="ECO:0007669"/>
    <property type="project" value="InterPro"/>
</dbReference>
<feature type="transmembrane region" description="Helical" evidence="7">
    <location>
        <begin position="313"/>
        <end position="342"/>
    </location>
</feature>
<feature type="transmembrane region" description="Helical" evidence="7">
    <location>
        <begin position="165"/>
        <end position="193"/>
    </location>
</feature>
<accession>A0A382DR12</accession>
<feature type="transmembrane region" description="Helical" evidence="7">
    <location>
        <begin position="133"/>
        <end position="153"/>
    </location>
</feature>
<dbReference type="AlphaFoldDB" id="A0A382DR12"/>
<evidence type="ECO:0000256" key="3">
    <source>
        <dbReference type="ARBA" id="ARBA00022692"/>
    </source>
</evidence>
<keyword evidence="4 7" id="KW-1133">Transmembrane helix</keyword>
<feature type="transmembrane region" description="Helical" evidence="7">
    <location>
        <begin position="213"/>
        <end position="231"/>
    </location>
</feature>
<dbReference type="Gene3D" id="1.10.287.70">
    <property type="match status" value="1"/>
</dbReference>
<keyword evidence="3 7" id="KW-0812">Transmembrane</keyword>
<comment type="catalytic activity">
    <reaction evidence="6">
        <text>4 Fe(II)-[cytochrome c] + O2 + 8 H(+)(in) = 4 Fe(III)-[cytochrome c] + 2 H2O + 4 H(+)(out)</text>
        <dbReference type="Rhea" id="RHEA:11436"/>
        <dbReference type="Rhea" id="RHEA-COMP:10350"/>
        <dbReference type="Rhea" id="RHEA-COMP:14399"/>
        <dbReference type="ChEBI" id="CHEBI:15377"/>
        <dbReference type="ChEBI" id="CHEBI:15378"/>
        <dbReference type="ChEBI" id="CHEBI:15379"/>
        <dbReference type="ChEBI" id="CHEBI:29033"/>
        <dbReference type="ChEBI" id="CHEBI:29034"/>
        <dbReference type="EC" id="7.1.1.9"/>
    </reaction>
</comment>
<proteinExistence type="predicted"/>
<evidence type="ECO:0000256" key="5">
    <source>
        <dbReference type="ARBA" id="ARBA00023136"/>
    </source>
</evidence>
<evidence type="ECO:0000256" key="6">
    <source>
        <dbReference type="ARBA" id="ARBA00047816"/>
    </source>
</evidence>
<dbReference type="GO" id="GO:0005886">
    <property type="term" value="C:plasma membrane"/>
    <property type="evidence" value="ECO:0007669"/>
    <property type="project" value="UniProtKB-SubCell"/>
</dbReference>
<evidence type="ECO:0000256" key="1">
    <source>
        <dbReference type="ARBA" id="ARBA00004651"/>
    </source>
</evidence>
<dbReference type="SUPFAM" id="SSF81442">
    <property type="entry name" value="Cytochrome c oxidase subunit I-like"/>
    <property type="match status" value="1"/>
</dbReference>
<evidence type="ECO:0000313" key="9">
    <source>
        <dbReference type="EMBL" id="SVB40655.1"/>
    </source>
</evidence>
<dbReference type="GO" id="GO:0015990">
    <property type="term" value="P:electron transport coupled proton transport"/>
    <property type="evidence" value="ECO:0007669"/>
    <property type="project" value="TreeGrafter"/>
</dbReference>
<comment type="subcellular location">
    <subcellularLocation>
        <location evidence="1">Cell membrane</location>
        <topology evidence="1">Multi-pass membrane protein</topology>
    </subcellularLocation>
</comment>
<dbReference type="InterPro" id="IPR000883">
    <property type="entry name" value="Cyt_C_Oxase_1"/>
</dbReference>
<dbReference type="InterPro" id="IPR021050">
    <property type="entry name" value="Cyt_c_oxidase_su4_actinobac"/>
</dbReference>
<feature type="transmembrane region" description="Helical" evidence="7">
    <location>
        <begin position="93"/>
        <end position="113"/>
    </location>
</feature>
<dbReference type="GO" id="GO:0022904">
    <property type="term" value="P:respiratory electron transport chain"/>
    <property type="evidence" value="ECO:0007669"/>
    <property type="project" value="TreeGrafter"/>
</dbReference>
<organism evidence="9">
    <name type="scientific">marine metagenome</name>
    <dbReference type="NCBI Taxonomy" id="408172"/>
    <lineage>
        <taxon>unclassified sequences</taxon>
        <taxon>metagenomes</taxon>
        <taxon>ecological metagenomes</taxon>
    </lineage>
</organism>
<dbReference type="Pfam" id="PF12270">
    <property type="entry name" value="Cyt_c_ox_IV"/>
    <property type="match status" value="1"/>
</dbReference>
<feature type="transmembrane region" description="Helical" evidence="7">
    <location>
        <begin position="23"/>
        <end position="44"/>
    </location>
</feature>
<feature type="transmembrane region" description="Helical" evidence="7">
    <location>
        <begin position="56"/>
        <end position="81"/>
    </location>
</feature>
<dbReference type="PRINTS" id="PR01165">
    <property type="entry name" value="CYCOXIDASEI"/>
</dbReference>
<dbReference type="GO" id="GO:0009060">
    <property type="term" value="P:aerobic respiration"/>
    <property type="evidence" value="ECO:0007669"/>
    <property type="project" value="InterPro"/>
</dbReference>
<name>A0A382DR12_9ZZZZ</name>
<keyword evidence="5 7" id="KW-0472">Membrane</keyword>
<dbReference type="EMBL" id="UINC01040583">
    <property type="protein sequence ID" value="SVB40655.1"/>
    <property type="molecule type" value="Genomic_DNA"/>
</dbReference>
<keyword evidence="2" id="KW-1003">Cell membrane</keyword>
<evidence type="ECO:0000259" key="8">
    <source>
        <dbReference type="PROSITE" id="PS50855"/>
    </source>
</evidence>
<feature type="non-terminal residue" evidence="9">
    <location>
        <position position="1"/>
    </location>
</feature>
<dbReference type="GO" id="GO:0004129">
    <property type="term" value="F:cytochrome-c oxidase activity"/>
    <property type="evidence" value="ECO:0007669"/>
    <property type="project" value="UniProtKB-EC"/>
</dbReference>
<dbReference type="PANTHER" id="PTHR10422">
    <property type="entry name" value="CYTOCHROME C OXIDASE SUBUNIT 1"/>
    <property type="match status" value="1"/>
</dbReference>
<sequence length="358" mass="38772">YILILPAMGIVSEILPTFSRKPLFGYTAVVFAGVSIAFLGFAVWAHHMFTVGLGPVAIAAFSASTMIIAVPTGVKVFNWICTLYGGSLELKTAMLFSLGFVALFVIGGLSGVMHASPPVDMQQSDTYFIVAHLHYVLFGGSIMGLMAGIYFWFPKLTGRLMGEGLGILHFWLMFIGMNVTFGPMHLVGIMGMPRRIYTYSGSSGWEFLNQLETLGSVILAIGMIVFAINVIRSLRSGEVAGNDPWDGRTLEWSISSPPPVYNFDAVPIVYSKEPFWDQKYPELAHDKPPAGAVAPVAEDPASIHMPNPSYWPIVIAFGATLAAGLVIINPYLAFIGGAIMVLGSYGWVFEPAGPEEHH</sequence>
<evidence type="ECO:0000256" key="4">
    <source>
        <dbReference type="ARBA" id="ARBA00022989"/>
    </source>
</evidence>
<dbReference type="InterPro" id="IPR036927">
    <property type="entry name" value="Cyt_c_oxase-like_su1_sf"/>
</dbReference>
<dbReference type="InterPro" id="IPR023616">
    <property type="entry name" value="Cyt_c_oxase-like_su1_dom"/>
</dbReference>
<dbReference type="PANTHER" id="PTHR10422:SF18">
    <property type="entry name" value="CYTOCHROME C OXIDASE SUBUNIT 1"/>
    <property type="match status" value="1"/>
</dbReference>
<evidence type="ECO:0000256" key="7">
    <source>
        <dbReference type="SAM" id="Phobius"/>
    </source>
</evidence>
<dbReference type="Gene3D" id="1.20.210.10">
    <property type="entry name" value="Cytochrome c oxidase-like, subunit I domain"/>
    <property type="match status" value="1"/>
</dbReference>
<dbReference type="PROSITE" id="PS50855">
    <property type="entry name" value="COX1"/>
    <property type="match status" value="1"/>
</dbReference>
<gene>
    <name evidence="9" type="ORF">METZ01_LOCUS193509</name>
</gene>
<feature type="domain" description="Cytochrome oxidase subunit I profile" evidence="8">
    <location>
        <begin position="1"/>
        <end position="270"/>
    </location>
</feature>